<dbReference type="CDD" id="cd06170">
    <property type="entry name" value="LuxR_C_like"/>
    <property type="match status" value="1"/>
</dbReference>
<gene>
    <name evidence="5" type="ORF">DB31_7705</name>
</gene>
<dbReference type="SMART" id="SM00065">
    <property type="entry name" value="GAF"/>
    <property type="match status" value="1"/>
</dbReference>
<dbReference type="InterPro" id="IPR029016">
    <property type="entry name" value="GAF-like_dom_sf"/>
</dbReference>
<dbReference type="InterPro" id="IPR016032">
    <property type="entry name" value="Sig_transdc_resp-reg_C-effctor"/>
</dbReference>
<evidence type="ECO:0000259" key="4">
    <source>
        <dbReference type="PROSITE" id="PS50043"/>
    </source>
</evidence>
<evidence type="ECO:0000256" key="1">
    <source>
        <dbReference type="ARBA" id="ARBA00023015"/>
    </source>
</evidence>
<name>A0A085WLA5_9BACT</name>
<dbReference type="Gene3D" id="1.10.10.10">
    <property type="entry name" value="Winged helix-like DNA-binding domain superfamily/Winged helix DNA-binding domain"/>
    <property type="match status" value="1"/>
</dbReference>
<dbReference type="Pfam" id="PF00196">
    <property type="entry name" value="GerE"/>
    <property type="match status" value="1"/>
</dbReference>
<evidence type="ECO:0000256" key="3">
    <source>
        <dbReference type="ARBA" id="ARBA00023163"/>
    </source>
</evidence>
<reference evidence="5 6" key="1">
    <citation type="submission" date="2014-04" db="EMBL/GenBank/DDBJ databases">
        <title>Genome assembly of Hyalangium minutum DSM 14724.</title>
        <authorList>
            <person name="Sharma G."/>
            <person name="Subramanian S."/>
        </authorList>
    </citation>
    <scope>NUCLEOTIDE SEQUENCE [LARGE SCALE GENOMIC DNA]</scope>
    <source>
        <strain evidence="5 6">DSM 14724</strain>
    </source>
</reference>
<comment type="caution">
    <text evidence="5">The sequence shown here is derived from an EMBL/GenBank/DDBJ whole genome shotgun (WGS) entry which is preliminary data.</text>
</comment>
<feature type="domain" description="HTH luxR-type" evidence="4">
    <location>
        <begin position="292"/>
        <end position="356"/>
    </location>
</feature>
<dbReference type="PROSITE" id="PS50043">
    <property type="entry name" value="HTH_LUXR_2"/>
    <property type="match status" value="1"/>
</dbReference>
<dbReference type="InterPro" id="IPR003018">
    <property type="entry name" value="GAF"/>
</dbReference>
<keyword evidence="1" id="KW-0805">Transcription regulation</keyword>
<dbReference type="AlphaFoldDB" id="A0A085WLA5"/>
<evidence type="ECO:0000256" key="2">
    <source>
        <dbReference type="ARBA" id="ARBA00023125"/>
    </source>
</evidence>
<dbReference type="PANTHER" id="PTHR44688:SF16">
    <property type="entry name" value="DNA-BINDING TRANSCRIPTIONAL ACTIVATOR DEVR_DOSR"/>
    <property type="match status" value="1"/>
</dbReference>
<proteinExistence type="predicted"/>
<evidence type="ECO:0000313" key="6">
    <source>
        <dbReference type="Proteomes" id="UP000028725"/>
    </source>
</evidence>
<evidence type="ECO:0000313" key="5">
    <source>
        <dbReference type="EMBL" id="KFE68468.1"/>
    </source>
</evidence>
<dbReference type="SUPFAM" id="SSF55781">
    <property type="entry name" value="GAF domain-like"/>
    <property type="match status" value="1"/>
</dbReference>
<dbReference type="InterPro" id="IPR000792">
    <property type="entry name" value="Tscrpt_reg_LuxR_C"/>
</dbReference>
<keyword evidence="2" id="KW-0238">DNA-binding</keyword>
<protein>
    <recommendedName>
        <fullName evidence="4">HTH luxR-type domain-containing protein</fullName>
    </recommendedName>
</protein>
<dbReference type="GO" id="GO:0006355">
    <property type="term" value="P:regulation of DNA-templated transcription"/>
    <property type="evidence" value="ECO:0007669"/>
    <property type="project" value="InterPro"/>
</dbReference>
<dbReference type="PANTHER" id="PTHR44688">
    <property type="entry name" value="DNA-BINDING TRANSCRIPTIONAL ACTIVATOR DEVR_DOSR"/>
    <property type="match status" value="1"/>
</dbReference>
<dbReference type="PRINTS" id="PR00038">
    <property type="entry name" value="HTHLUXR"/>
</dbReference>
<keyword evidence="3" id="KW-0804">Transcription</keyword>
<dbReference type="EMBL" id="JMCB01000006">
    <property type="protein sequence ID" value="KFE68468.1"/>
    <property type="molecule type" value="Genomic_DNA"/>
</dbReference>
<dbReference type="Gene3D" id="3.30.450.40">
    <property type="match status" value="1"/>
</dbReference>
<keyword evidence="6" id="KW-1185">Reference proteome</keyword>
<sequence>MEHPLNFDSEQRLTFELMDALISSLDLSKVLARAYEVLSQLLAADYAAICISKPGRLPEYDWMVAAIPPQDFTRYEREPAEVMRDVVQQPHVVLDNVVPGMGPAQEPPRPSQRHRELGTPLEHVMAVMLDVGHDWHGGFMLYRDPRQPFSERERALMQRITPLLAKSVHNCRQMGESRAHGSTLERLIQLQGVESIVRVSAFEERMRTPGATALLKRWFPDEVLDEHGLPAVLMERLRLLTAGRKHPGEESNFFTFHQERMSLRVNFVPLPERGSGRLWGLLLQEVAAVVVPPAWREVLTRREVEVVEGVLRGWDNKLIAEHLNCSIGTVKKHLQRVFDKLGVDSRGALMNRAART</sequence>
<dbReference type="SUPFAM" id="SSF46894">
    <property type="entry name" value="C-terminal effector domain of the bipartite response regulators"/>
    <property type="match status" value="1"/>
</dbReference>
<dbReference type="RefSeq" id="WP_044189259.1">
    <property type="nucleotide sequence ID" value="NZ_JMCB01000006.1"/>
</dbReference>
<dbReference type="SMART" id="SM00421">
    <property type="entry name" value="HTH_LUXR"/>
    <property type="match status" value="1"/>
</dbReference>
<dbReference type="InterPro" id="IPR036388">
    <property type="entry name" value="WH-like_DNA-bd_sf"/>
</dbReference>
<dbReference type="STRING" id="394096.DB31_7705"/>
<dbReference type="Proteomes" id="UP000028725">
    <property type="component" value="Unassembled WGS sequence"/>
</dbReference>
<dbReference type="OrthoDB" id="5486937at2"/>
<accession>A0A085WLA5</accession>
<organism evidence="5 6">
    <name type="scientific">Hyalangium minutum</name>
    <dbReference type="NCBI Taxonomy" id="394096"/>
    <lineage>
        <taxon>Bacteria</taxon>
        <taxon>Pseudomonadati</taxon>
        <taxon>Myxococcota</taxon>
        <taxon>Myxococcia</taxon>
        <taxon>Myxococcales</taxon>
        <taxon>Cystobacterineae</taxon>
        <taxon>Archangiaceae</taxon>
        <taxon>Hyalangium</taxon>
    </lineage>
</organism>
<dbReference type="GO" id="GO:0003677">
    <property type="term" value="F:DNA binding"/>
    <property type="evidence" value="ECO:0007669"/>
    <property type="project" value="UniProtKB-KW"/>
</dbReference>
<dbReference type="PROSITE" id="PS00622">
    <property type="entry name" value="HTH_LUXR_1"/>
    <property type="match status" value="1"/>
</dbReference>